<gene>
    <name evidence="2" type="primary">mip</name>
    <name evidence="3" type="ORF">GGQ86_000124</name>
    <name evidence="2" type="ORF">XFLAVUS301_22060</name>
</gene>
<dbReference type="Proteomes" id="UP001245370">
    <property type="component" value="Unassembled WGS sequence"/>
</dbReference>
<dbReference type="PANTHER" id="PTHR35446:SF3">
    <property type="entry name" value="CMD DOMAIN-CONTAINING PROTEIN"/>
    <property type="match status" value="1"/>
</dbReference>
<dbReference type="Proteomes" id="UP001144397">
    <property type="component" value="Unassembled WGS sequence"/>
</dbReference>
<evidence type="ECO:0000313" key="5">
    <source>
        <dbReference type="Proteomes" id="UP001245370"/>
    </source>
</evidence>
<dbReference type="SUPFAM" id="SSF69118">
    <property type="entry name" value="AhpD-like"/>
    <property type="match status" value="1"/>
</dbReference>
<dbReference type="EMBL" id="JAVDPY010000001">
    <property type="protein sequence ID" value="MDR6331677.1"/>
    <property type="molecule type" value="Genomic_DNA"/>
</dbReference>
<dbReference type="Gene3D" id="1.20.1290.10">
    <property type="entry name" value="AhpD-like"/>
    <property type="match status" value="1"/>
</dbReference>
<dbReference type="PANTHER" id="PTHR35446">
    <property type="entry name" value="SI:CH211-175M2.5"/>
    <property type="match status" value="1"/>
</dbReference>
<organism evidence="2 4">
    <name type="scientific">Xanthobacter flavus</name>
    <dbReference type="NCBI Taxonomy" id="281"/>
    <lineage>
        <taxon>Bacteria</taxon>
        <taxon>Pseudomonadati</taxon>
        <taxon>Pseudomonadota</taxon>
        <taxon>Alphaproteobacteria</taxon>
        <taxon>Hyphomicrobiales</taxon>
        <taxon>Xanthobacteraceae</taxon>
        <taxon>Xanthobacter</taxon>
    </lineage>
</organism>
<dbReference type="NCBIfam" id="TIGR00778">
    <property type="entry name" value="ahpD_dom"/>
    <property type="match status" value="1"/>
</dbReference>
<evidence type="ECO:0000313" key="2">
    <source>
        <dbReference type="EMBL" id="GLI22532.1"/>
    </source>
</evidence>
<accession>A0A9W6FLN5</accession>
<evidence type="ECO:0000313" key="4">
    <source>
        <dbReference type="Proteomes" id="UP001144397"/>
    </source>
</evidence>
<keyword evidence="5" id="KW-1185">Reference proteome</keyword>
<dbReference type="GeneID" id="95762996"/>
<dbReference type="EMBL" id="BSDO01000002">
    <property type="protein sequence ID" value="GLI22532.1"/>
    <property type="molecule type" value="Genomic_DNA"/>
</dbReference>
<comment type="caution">
    <text evidence="2">The sequence shown here is derived from an EMBL/GenBank/DDBJ whole genome shotgun (WGS) entry which is preliminary data.</text>
</comment>
<dbReference type="InterPro" id="IPR004675">
    <property type="entry name" value="AhpD_core"/>
</dbReference>
<keyword evidence="3" id="KW-0575">Peroxidase</keyword>
<sequence length="187" mass="18660">MDHSSSRIPALDPATTTGKAKDLLAAVQAKFGATPNLFKVAANAPAALEGLIGLSGALGGGTLPAKTRESLAIAVAEVNGCDYCLSAHTLIGKGAGLSDADITLARAGRAADSKAEAAIAFARAVVARRGQVSDADLSAARAAGLDDGALVEVVAHVAVNIFTNYLNNVAGTEIDFPVVRSGAPRAA</sequence>
<dbReference type="InterPro" id="IPR003779">
    <property type="entry name" value="CMD-like"/>
</dbReference>
<protein>
    <submittedName>
        <fullName evidence="2">Alkyl hydroperoxide reductase AhpD</fullName>
    </submittedName>
    <submittedName>
        <fullName evidence="3">Peroxidase-related enzyme</fullName>
    </submittedName>
</protein>
<dbReference type="InterPro" id="IPR029032">
    <property type="entry name" value="AhpD-like"/>
</dbReference>
<proteinExistence type="predicted"/>
<evidence type="ECO:0000259" key="1">
    <source>
        <dbReference type="Pfam" id="PF02627"/>
    </source>
</evidence>
<name>A0A9W6FLN5_XANFL</name>
<evidence type="ECO:0000313" key="3">
    <source>
        <dbReference type="EMBL" id="MDR6331677.1"/>
    </source>
</evidence>
<dbReference type="GO" id="GO:0051920">
    <property type="term" value="F:peroxiredoxin activity"/>
    <property type="evidence" value="ECO:0007669"/>
    <property type="project" value="InterPro"/>
</dbReference>
<dbReference type="RefSeq" id="WP_281807495.1">
    <property type="nucleotide sequence ID" value="NZ_BSDO01000002.1"/>
</dbReference>
<feature type="domain" description="Carboxymuconolactone decarboxylase-like" evidence="1">
    <location>
        <begin position="45"/>
        <end position="125"/>
    </location>
</feature>
<keyword evidence="3" id="KW-0560">Oxidoreductase</keyword>
<dbReference type="Pfam" id="PF02627">
    <property type="entry name" value="CMD"/>
    <property type="match status" value="1"/>
</dbReference>
<reference evidence="2" key="1">
    <citation type="submission" date="2022-12" db="EMBL/GenBank/DDBJ databases">
        <title>Reference genome sequencing for broad-spectrum identification of bacterial and archaeal isolates by mass spectrometry.</title>
        <authorList>
            <person name="Sekiguchi Y."/>
            <person name="Tourlousse D.M."/>
        </authorList>
    </citation>
    <scope>NUCLEOTIDE SEQUENCE</scope>
    <source>
        <strain evidence="2">301</strain>
    </source>
</reference>
<dbReference type="AlphaFoldDB" id="A0A9W6FLN5"/>
<reference evidence="3 5" key="2">
    <citation type="submission" date="2023-07" db="EMBL/GenBank/DDBJ databases">
        <title>Genomic Encyclopedia of Type Strains, Phase IV (KMG-IV): sequencing the most valuable type-strain genomes for metagenomic binning, comparative biology and taxonomic classification.</title>
        <authorList>
            <person name="Goeker M."/>
        </authorList>
    </citation>
    <scope>NUCLEOTIDE SEQUENCE [LARGE SCALE GENOMIC DNA]</scope>
    <source>
        <strain evidence="3 5">DSM 338</strain>
    </source>
</reference>